<accession>A0AAF0U2C8</accession>
<dbReference type="Proteomes" id="UP001234989">
    <property type="component" value="Chromosome 7"/>
</dbReference>
<reference evidence="2" key="1">
    <citation type="submission" date="2023-08" db="EMBL/GenBank/DDBJ databases">
        <title>A de novo genome assembly of Solanum verrucosum Schlechtendal, a Mexican diploid species geographically isolated from the other diploid A-genome species in potato relatives.</title>
        <authorList>
            <person name="Hosaka K."/>
        </authorList>
    </citation>
    <scope>NUCLEOTIDE SEQUENCE</scope>
    <source>
        <tissue evidence="2">Young leaves</tissue>
    </source>
</reference>
<gene>
    <name evidence="2" type="ORF">MTR67_031364</name>
</gene>
<evidence type="ECO:0000313" key="2">
    <source>
        <dbReference type="EMBL" id="WMV37979.1"/>
    </source>
</evidence>
<evidence type="ECO:0000313" key="3">
    <source>
        <dbReference type="Proteomes" id="UP001234989"/>
    </source>
</evidence>
<feature type="region of interest" description="Disordered" evidence="1">
    <location>
        <begin position="60"/>
        <end position="84"/>
    </location>
</feature>
<name>A0AAF0U2C8_SOLVR</name>
<evidence type="ECO:0000256" key="1">
    <source>
        <dbReference type="SAM" id="MobiDB-lite"/>
    </source>
</evidence>
<protein>
    <submittedName>
        <fullName evidence="2">Uncharacterized protein</fullName>
    </submittedName>
</protein>
<proteinExistence type="predicted"/>
<sequence length="84" mass="9735">MKEMQIFRTCRYHRWRPNHGPWSRPQTVGRVRRLAIQISQVHHDLRSDLRTVDGTTVCGPGSMNRCPQTKPMMPNDALPGRTIV</sequence>
<dbReference type="AlphaFoldDB" id="A0AAF0U2C8"/>
<organism evidence="2 3">
    <name type="scientific">Solanum verrucosum</name>
    <dbReference type="NCBI Taxonomy" id="315347"/>
    <lineage>
        <taxon>Eukaryota</taxon>
        <taxon>Viridiplantae</taxon>
        <taxon>Streptophyta</taxon>
        <taxon>Embryophyta</taxon>
        <taxon>Tracheophyta</taxon>
        <taxon>Spermatophyta</taxon>
        <taxon>Magnoliopsida</taxon>
        <taxon>eudicotyledons</taxon>
        <taxon>Gunneridae</taxon>
        <taxon>Pentapetalae</taxon>
        <taxon>asterids</taxon>
        <taxon>lamiids</taxon>
        <taxon>Solanales</taxon>
        <taxon>Solanaceae</taxon>
        <taxon>Solanoideae</taxon>
        <taxon>Solaneae</taxon>
        <taxon>Solanum</taxon>
    </lineage>
</organism>
<dbReference type="EMBL" id="CP133618">
    <property type="protein sequence ID" value="WMV37979.1"/>
    <property type="molecule type" value="Genomic_DNA"/>
</dbReference>
<keyword evidence="3" id="KW-1185">Reference proteome</keyword>